<keyword evidence="12" id="KW-1185">Reference proteome</keyword>
<dbReference type="InterPro" id="IPR049734">
    <property type="entry name" value="NudC-like_C"/>
</dbReference>
<dbReference type="RefSeq" id="WP_092560526.1">
    <property type="nucleotide sequence ID" value="NZ_FOYZ01000007.1"/>
</dbReference>
<evidence type="ECO:0000313" key="12">
    <source>
        <dbReference type="Proteomes" id="UP000199659"/>
    </source>
</evidence>
<evidence type="ECO:0000256" key="5">
    <source>
        <dbReference type="ARBA" id="ARBA00022723"/>
    </source>
</evidence>
<dbReference type="NCBIfam" id="NF001299">
    <property type="entry name" value="PRK00241.1"/>
    <property type="match status" value="1"/>
</dbReference>
<comment type="catalytic activity">
    <reaction evidence="9">
        <text>a 5'-end NAD(+)-phospho-ribonucleoside in mRNA + H2O = a 5'-end phospho-adenosine-phospho-ribonucleoside in mRNA + beta-nicotinamide D-ribonucleotide + 2 H(+)</text>
        <dbReference type="Rhea" id="RHEA:60876"/>
        <dbReference type="Rhea" id="RHEA-COMP:15698"/>
        <dbReference type="Rhea" id="RHEA-COMP:15719"/>
        <dbReference type="ChEBI" id="CHEBI:14649"/>
        <dbReference type="ChEBI" id="CHEBI:15377"/>
        <dbReference type="ChEBI" id="CHEBI:15378"/>
        <dbReference type="ChEBI" id="CHEBI:144029"/>
        <dbReference type="ChEBI" id="CHEBI:144051"/>
    </reaction>
    <physiologicalReaction direction="left-to-right" evidence="9">
        <dbReference type="Rhea" id="RHEA:60877"/>
    </physiologicalReaction>
</comment>
<dbReference type="PANTHER" id="PTHR42904:SF6">
    <property type="entry name" value="NAD-CAPPED RNA HYDROLASE NUDT12"/>
    <property type="match status" value="1"/>
</dbReference>
<evidence type="ECO:0000256" key="7">
    <source>
        <dbReference type="ARBA" id="ARBA00022842"/>
    </source>
</evidence>
<dbReference type="InterPro" id="IPR015797">
    <property type="entry name" value="NUDIX_hydrolase-like_dom_sf"/>
</dbReference>
<dbReference type="GO" id="GO:0006742">
    <property type="term" value="P:NADP+ catabolic process"/>
    <property type="evidence" value="ECO:0007669"/>
    <property type="project" value="TreeGrafter"/>
</dbReference>
<proteinExistence type="inferred from homology"/>
<evidence type="ECO:0000256" key="3">
    <source>
        <dbReference type="ARBA" id="ARBA00009595"/>
    </source>
</evidence>
<comment type="similarity">
    <text evidence="3">Belongs to the Nudix hydrolase family. NudC subfamily.</text>
</comment>
<dbReference type="GO" id="GO:0005829">
    <property type="term" value="C:cytosol"/>
    <property type="evidence" value="ECO:0007669"/>
    <property type="project" value="TreeGrafter"/>
</dbReference>
<dbReference type="Pfam" id="PF00293">
    <property type="entry name" value="NUDIX"/>
    <property type="match status" value="1"/>
</dbReference>
<accession>A0A1I6JVI4</accession>
<protein>
    <recommendedName>
        <fullName evidence="4">NAD(+) diphosphatase</fullName>
        <ecNumber evidence="4">3.6.1.22</ecNumber>
    </recommendedName>
</protein>
<dbReference type="SUPFAM" id="SSF55811">
    <property type="entry name" value="Nudix"/>
    <property type="match status" value="1"/>
</dbReference>
<dbReference type="PROSITE" id="PS51462">
    <property type="entry name" value="NUDIX"/>
    <property type="match status" value="1"/>
</dbReference>
<dbReference type="PANTHER" id="PTHR42904">
    <property type="entry name" value="NUDIX HYDROLASE, NUDC SUBFAMILY"/>
    <property type="match status" value="1"/>
</dbReference>
<dbReference type="EC" id="3.6.1.22" evidence="4"/>
<dbReference type="GO" id="GO:0046872">
    <property type="term" value="F:metal ion binding"/>
    <property type="evidence" value="ECO:0007669"/>
    <property type="project" value="UniProtKB-KW"/>
</dbReference>
<dbReference type="Pfam" id="PF09297">
    <property type="entry name" value="Zn_ribbon_NUD"/>
    <property type="match status" value="1"/>
</dbReference>
<gene>
    <name evidence="11" type="ORF">SAMN05661086_01984</name>
</gene>
<dbReference type="GO" id="GO:0019677">
    <property type="term" value="P:NAD+ catabolic process"/>
    <property type="evidence" value="ECO:0007669"/>
    <property type="project" value="TreeGrafter"/>
</dbReference>
<dbReference type="EMBL" id="FOYZ01000007">
    <property type="protein sequence ID" value="SFR83004.1"/>
    <property type="molecule type" value="Genomic_DNA"/>
</dbReference>
<dbReference type="CDD" id="cd03429">
    <property type="entry name" value="NUDIX_NADH_pyrophosphatase_Nudt13"/>
    <property type="match status" value="1"/>
</dbReference>
<comment type="cofactor">
    <cofactor evidence="1">
        <name>Mg(2+)</name>
        <dbReference type="ChEBI" id="CHEBI:18420"/>
    </cofactor>
</comment>
<reference evidence="11 12" key="1">
    <citation type="submission" date="2016-10" db="EMBL/GenBank/DDBJ databases">
        <authorList>
            <person name="de Groot N.N."/>
        </authorList>
    </citation>
    <scope>NUCLEOTIDE SEQUENCE [LARGE SCALE GENOMIC DNA]</scope>
    <source>
        <strain evidence="11 12">743A</strain>
    </source>
</reference>
<sequence length="279" mass="32521">MIQEIGLHKFNNNFAIRKPDKKDYLLFYKENTVLLKRNGEQMDLPRFQEVELYDGDIYENSTYLFSIDEEAFFLVSQLKMEDAVSFEMQELNCFRTFEPMWKGFAGITGSQLFRWYEGHQFCGRCGKPMVKSQKERALLCENCGRIDFPKISPAVIVGVTDKDKILLSKYSRGNYKNYALLAGFTEVGETLEETVQREVMEEVGLKVKNIRYYKNQPWSFSDSLLVGFFAELDGSSEITLDKEELASAEWFGRDEMPEIHSNISLTGEMMEWFRSQKTE</sequence>
<dbReference type="Proteomes" id="UP000199659">
    <property type="component" value="Unassembled WGS sequence"/>
</dbReference>
<keyword evidence="5" id="KW-0479">Metal-binding</keyword>
<feature type="domain" description="Nudix hydrolase" evidence="10">
    <location>
        <begin position="149"/>
        <end position="275"/>
    </location>
</feature>
<dbReference type="STRING" id="37658.SAMN05661086_01984"/>
<evidence type="ECO:0000313" key="11">
    <source>
        <dbReference type="EMBL" id="SFR83004.1"/>
    </source>
</evidence>
<evidence type="ECO:0000256" key="4">
    <source>
        <dbReference type="ARBA" id="ARBA00012381"/>
    </source>
</evidence>
<dbReference type="InterPro" id="IPR015376">
    <property type="entry name" value="Znr_NADH_PPase"/>
</dbReference>
<comment type="cofactor">
    <cofactor evidence="2">
        <name>Zn(2+)</name>
        <dbReference type="ChEBI" id="CHEBI:29105"/>
    </cofactor>
</comment>
<evidence type="ECO:0000256" key="9">
    <source>
        <dbReference type="ARBA" id="ARBA00023679"/>
    </source>
</evidence>
<dbReference type="OrthoDB" id="9787476at2"/>
<evidence type="ECO:0000256" key="8">
    <source>
        <dbReference type="ARBA" id="ARBA00023027"/>
    </source>
</evidence>
<keyword evidence="7" id="KW-0460">Magnesium</keyword>
<evidence type="ECO:0000256" key="1">
    <source>
        <dbReference type="ARBA" id="ARBA00001946"/>
    </source>
</evidence>
<keyword evidence="6" id="KW-0378">Hydrolase</keyword>
<dbReference type="InterPro" id="IPR020084">
    <property type="entry name" value="NUDIX_hydrolase_CS"/>
</dbReference>
<evidence type="ECO:0000259" key="10">
    <source>
        <dbReference type="PROSITE" id="PS51462"/>
    </source>
</evidence>
<dbReference type="InterPro" id="IPR000086">
    <property type="entry name" value="NUDIX_hydrolase_dom"/>
</dbReference>
<dbReference type="Gene3D" id="3.90.79.10">
    <property type="entry name" value="Nucleoside Triphosphate Pyrophosphohydrolase"/>
    <property type="match status" value="1"/>
</dbReference>
<organism evidence="11 12">
    <name type="scientific">Anaeromicropila populeti</name>
    <dbReference type="NCBI Taxonomy" id="37658"/>
    <lineage>
        <taxon>Bacteria</taxon>
        <taxon>Bacillati</taxon>
        <taxon>Bacillota</taxon>
        <taxon>Clostridia</taxon>
        <taxon>Lachnospirales</taxon>
        <taxon>Lachnospiraceae</taxon>
        <taxon>Anaeromicropila</taxon>
    </lineage>
</organism>
<dbReference type="GO" id="GO:0035529">
    <property type="term" value="F:NADH pyrophosphatase activity"/>
    <property type="evidence" value="ECO:0007669"/>
    <property type="project" value="TreeGrafter"/>
</dbReference>
<name>A0A1I6JVI4_9FIRM</name>
<dbReference type="Gene3D" id="3.90.79.20">
    <property type="match status" value="1"/>
</dbReference>
<dbReference type="AlphaFoldDB" id="A0A1I6JVI4"/>
<dbReference type="PROSITE" id="PS00893">
    <property type="entry name" value="NUDIX_BOX"/>
    <property type="match status" value="1"/>
</dbReference>
<dbReference type="InterPro" id="IPR050241">
    <property type="entry name" value="NAD-cap_RNA_hydrolase_NudC"/>
</dbReference>
<evidence type="ECO:0000256" key="2">
    <source>
        <dbReference type="ARBA" id="ARBA00001947"/>
    </source>
</evidence>
<evidence type="ECO:0000256" key="6">
    <source>
        <dbReference type="ARBA" id="ARBA00022801"/>
    </source>
</evidence>
<keyword evidence="8" id="KW-0520">NAD</keyword>